<keyword evidence="1" id="KW-0560">Oxidoreductase</keyword>
<reference evidence="1 2" key="1">
    <citation type="submission" date="2016-08" db="EMBL/GenBank/DDBJ databases">
        <authorList>
            <person name="Seilhamer J.J."/>
        </authorList>
    </citation>
    <scope>NUCLEOTIDE SEQUENCE [LARGE SCALE GENOMIC DNA]</scope>
    <source>
        <strain evidence="1 2">P1-7</strain>
    </source>
</reference>
<dbReference type="GO" id="GO:0004497">
    <property type="term" value="F:monooxygenase activity"/>
    <property type="evidence" value="ECO:0007669"/>
    <property type="project" value="UniProtKB-KW"/>
</dbReference>
<dbReference type="OrthoDB" id="9804891at2"/>
<evidence type="ECO:0000313" key="1">
    <source>
        <dbReference type="EMBL" id="SCB43753.1"/>
    </source>
</evidence>
<name>A0A1C3WUN1_9HYPH</name>
<protein>
    <submittedName>
        <fullName evidence="1">Quinol monooxygenase YgiN</fullName>
    </submittedName>
</protein>
<dbReference type="RefSeq" id="WP_047558513.1">
    <property type="nucleotide sequence ID" value="NZ_FMAF01000017.1"/>
</dbReference>
<sequence length="100" mass="10954">MTKLALFVQLKAKAGKEEEVAAFLKGAAALLEQEPLTVAWFAVRFDQLTFGIFDAFDSVEGRQAHLGGSIAAALMAKYEELFDGPLEIKQPDVLADRVLR</sequence>
<accession>A0A1C3WUN1</accession>
<gene>
    <name evidence="1" type="ORF">GA0061101_117130</name>
</gene>
<dbReference type="Gene3D" id="3.30.70.100">
    <property type="match status" value="1"/>
</dbReference>
<evidence type="ECO:0000313" key="2">
    <source>
        <dbReference type="Proteomes" id="UP000199205"/>
    </source>
</evidence>
<dbReference type="Proteomes" id="UP000199205">
    <property type="component" value="Unassembled WGS sequence"/>
</dbReference>
<dbReference type="EMBL" id="FMAF01000017">
    <property type="protein sequence ID" value="SCB43753.1"/>
    <property type="molecule type" value="Genomic_DNA"/>
</dbReference>
<dbReference type="AlphaFoldDB" id="A0A1C3WUN1"/>
<keyword evidence="1" id="KW-0503">Monooxygenase</keyword>
<dbReference type="InterPro" id="IPR011008">
    <property type="entry name" value="Dimeric_a/b-barrel"/>
</dbReference>
<proteinExistence type="predicted"/>
<organism evidence="1 2">
    <name type="scientific">Rhizobium lusitanum</name>
    <dbReference type="NCBI Taxonomy" id="293958"/>
    <lineage>
        <taxon>Bacteria</taxon>
        <taxon>Pseudomonadati</taxon>
        <taxon>Pseudomonadota</taxon>
        <taxon>Alphaproteobacteria</taxon>
        <taxon>Hyphomicrobiales</taxon>
        <taxon>Rhizobiaceae</taxon>
        <taxon>Rhizobium/Agrobacterium group</taxon>
        <taxon>Rhizobium</taxon>
    </lineage>
</organism>
<dbReference type="SUPFAM" id="SSF54909">
    <property type="entry name" value="Dimeric alpha+beta barrel"/>
    <property type="match status" value="1"/>
</dbReference>